<dbReference type="GO" id="GO:0000786">
    <property type="term" value="C:nucleosome"/>
    <property type="evidence" value="ECO:0007669"/>
    <property type="project" value="UniProtKB-KW"/>
</dbReference>
<evidence type="ECO:0000256" key="3">
    <source>
        <dbReference type="ARBA" id="ARBA00010691"/>
    </source>
</evidence>
<comment type="similarity">
    <text evidence="3 9">Belongs to the histone H2A family.</text>
</comment>
<evidence type="ECO:0000256" key="10">
    <source>
        <dbReference type="SAM" id="MobiDB-lite"/>
    </source>
</evidence>
<dbReference type="SUPFAM" id="SSF47113">
    <property type="entry name" value="Histone-fold"/>
    <property type="match status" value="1"/>
</dbReference>
<gene>
    <name evidence="13" type="ORF">QR680_009038</name>
</gene>
<evidence type="ECO:0000256" key="6">
    <source>
        <dbReference type="ARBA" id="ARBA00023125"/>
    </source>
</evidence>
<dbReference type="AlphaFoldDB" id="A0AA39IIT4"/>
<dbReference type="InterPro" id="IPR007125">
    <property type="entry name" value="H2A/H2B/H3"/>
</dbReference>
<dbReference type="InterPro" id="IPR032454">
    <property type="entry name" value="Histone_H2A_C"/>
</dbReference>
<feature type="region of interest" description="Disordered" evidence="10">
    <location>
        <begin position="1"/>
        <end position="75"/>
    </location>
</feature>
<dbReference type="InterPro" id="IPR032458">
    <property type="entry name" value="Histone_H2A_CS"/>
</dbReference>
<evidence type="ECO:0000256" key="7">
    <source>
        <dbReference type="ARBA" id="ARBA00023242"/>
    </source>
</evidence>
<evidence type="ECO:0000256" key="5">
    <source>
        <dbReference type="ARBA" id="ARBA00022499"/>
    </source>
</evidence>
<evidence type="ECO:0000313" key="13">
    <source>
        <dbReference type="EMBL" id="KAK0425110.1"/>
    </source>
</evidence>
<feature type="domain" description="Core Histone H2A/H2B/H3" evidence="11">
    <location>
        <begin position="65"/>
        <end position="149"/>
    </location>
</feature>
<dbReference type="Pfam" id="PF16211">
    <property type="entry name" value="Histone_H2A_C"/>
    <property type="match status" value="1"/>
</dbReference>
<dbReference type="GO" id="GO:0030527">
    <property type="term" value="F:structural constituent of chromatin"/>
    <property type="evidence" value="ECO:0007669"/>
    <property type="project" value="InterPro"/>
</dbReference>
<feature type="domain" description="Histone H2A C-terminal" evidence="12">
    <location>
        <begin position="153"/>
        <end position="177"/>
    </location>
</feature>
<evidence type="ECO:0000256" key="8">
    <source>
        <dbReference type="ARBA" id="ARBA00023269"/>
    </source>
</evidence>
<dbReference type="CDD" id="cd00074">
    <property type="entry name" value="HFD_H2A"/>
    <property type="match status" value="1"/>
</dbReference>
<dbReference type="SMART" id="SM00414">
    <property type="entry name" value="H2A"/>
    <property type="match status" value="1"/>
</dbReference>
<comment type="subunit">
    <text evidence="9">The nucleosome is a histone octamer containing two molecules each of H2A, H2B, H3 and H4 assembled in one H3-H4 heterotetramer and two H2A-H2B heterodimers. The octamer wraps approximately 147 bp of DNA.</text>
</comment>
<evidence type="ECO:0000259" key="12">
    <source>
        <dbReference type="Pfam" id="PF16211"/>
    </source>
</evidence>
<dbReference type="PRINTS" id="PR00620">
    <property type="entry name" value="HISTONEH2A"/>
</dbReference>
<evidence type="ECO:0000259" key="11">
    <source>
        <dbReference type="Pfam" id="PF00125"/>
    </source>
</evidence>
<dbReference type="GO" id="GO:0005634">
    <property type="term" value="C:nucleus"/>
    <property type="evidence" value="ECO:0007669"/>
    <property type="project" value="UniProtKB-SubCell"/>
</dbReference>
<keyword evidence="7 9" id="KW-0539">Nucleus</keyword>
<evidence type="ECO:0000256" key="9">
    <source>
        <dbReference type="RuleBase" id="RU003767"/>
    </source>
</evidence>
<dbReference type="GO" id="GO:0003677">
    <property type="term" value="F:DNA binding"/>
    <property type="evidence" value="ECO:0007669"/>
    <property type="project" value="UniProtKB-KW"/>
</dbReference>
<comment type="caution">
    <text evidence="13">The sequence shown here is derived from an EMBL/GenBank/DDBJ whole genome shotgun (WGS) entry which is preliminary data.</text>
</comment>
<dbReference type="Proteomes" id="UP001175271">
    <property type="component" value="Unassembled WGS sequence"/>
</dbReference>
<feature type="compositionally biased region" description="Basic residues" evidence="10">
    <location>
        <begin position="31"/>
        <end position="41"/>
    </location>
</feature>
<protein>
    <recommendedName>
        <fullName evidence="9">Histone H2A</fullName>
    </recommendedName>
</protein>
<dbReference type="PANTHER" id="PTHR23430">
    <property type="entry name" value="HISTONE H2A"/>
    <property type="match status" value="1"/>
</dbReference>
<accession>A0AA39IIT4</accession>
<sequence length="178" mass="19650">MFNENHGEPVDRVASREESSASEATPPETVRRRRTKPARGKGRAEESIVMARGSPEPSSKTSKKKTNTESERATRVTHANRAGLLFPVGRIRRHLKSGNVAQRVGVGSAIFTAAVLEYMMAEVTELAGNLATAERKHRITPRQIMTAIRSDHELNNMFHGVTFRESGVIPHIEQAVLS</sequence>
<keyword evidence="14" id="KW-1185">Reference proteome</keyword>
<evidence type="ECO:0000256" key="2">
    <source>
        <dbReference type="ARBA" id="ARBA00004286"/>
    </source>
</evidence>
<name>A0AA39IIT4_9BILA</name>
<reference evidence="13" key="1">
    <citation type="submission" date="2023-06" db="EMBL/GenBank/DDBJ databases">
        <title>Genomic analysis of the entomopathogenic nematode Steinernema hermaphroditum.</title>
        <authorList>
            <person name="Schwarz E.M."/>
            <person name="Heppert J.K."/>
            <person name="Baniya A."/>
            <person name="Schwartz H.T."/>
            <person name="Tan C.-H."/>
            <person name="Antoshechkin I."/>
            <person name="Sternberg P.W."/>
            <person name="Goodrich-Blair H."/>
            <person name="Dillman A.R."/>
        </authorList>
    </citation>
    <scope>NUCLEOTIDE SEQUENCE</scope>
    <source>
        <strain evidence="13">PS9179</strain>
        <tissue evidence="13">Whole animal</tissue>
    </source>
</reference>
<feature type="compositionally biased region" description="Basic and acidic residues" evidence="10">
    <location>
        <begin position="1"/>
        <end position="19"/>
    </location>
</feature>
<dbReference type="Pfam" id="PF00125">
    <property type="entry name" value="Histone"/>
    <property type="match status" value="1"/>
</dbReference>
<keyword evidence="6 9" id="KW-0238">DNA-binding</keyword>
<keyword evidence="5" id="KW-1017">Isopeptide bond</keyword>
<dbReference type="InterPro" id="IPR002119">
    <property type="entry name" value="Histone_H2A"/>
</dbReference>
<dbReference type="GO" id="GO:0046982">
    <property type="term" value="F:protein heterodimerization activity"/>
    <property type="evidence" value="ECO:0007669"/>
    <property type="project" value="InterPro"/>
</dbReference>
<evidence type="ECO:0000313" key="14">
    <source>
        <dbReference type="Proteomes" id="UP001175271"/>
    </source>
</evidence>
<evidence type="ECO:0000256" key="4">
    <source>
        <dbReference type="ARBA" id="ARBA00022454"/>
    </source>
</evidence>
<keyword evidence="8 9" id="KW-0544">Nucleosome core</keyword>
<dbReference type="InterPro" id="IPR009072">
    <property type="entry name" value="Histone-fold"/>
</dbReference>
<dbReference type="Gene3D" id="1.10.20.10">
    <property type="entry name" value="Histone, subunit A"/>
    <property type="match status" value="1"/>
</dbReference>
<dbReference type="EMBL" id="JAUCMV010000001">
    <property type="protein sequence ID" value="KAK0425110.1"/>
    <property type="molecule type" value="Genomic_DNA"/>
</dbReference>
<comment type="subcellular location">
    <subcellularLocation>
        <location evidence="2">Chromosome</location>
    </subcellularLocation>
    <subcellularLocation>
        <location evidence="1 9">Nucleus</location>
    </subcellularLocation>
</comment>
<proteinExistence type="inferred from homology"/>
<organism evidence="13 14">
    <name type="scientific">Steinernema hermaphroditum</name>
    <dbReference type="NCBI Taxonomy" id="289476"/>
    <lineage>
        <taxon>Eukaryota</taxon>
        <taxon>Metazoa</taxon>
        <taxon>Ecdysozoa</taxon>
        <taxon>Nematoda</taxon>
        <taxon>Chromadorea</taxon>
        <taxon>Rhabditida</taxon>
        <taxon>Tylenchina</taxon>
        <taxon>Panagrolaimomorpha</taxon>
        <taxon>Strongyloidoidea</taxon>
        <taxon>Steinernematidae</taxon>
        <taxon>Steinernema</taxon>
    </lineage>
</organism>
<evidence type="ECO:0000256" key="1">
    <source>
        <dbReference type="ARBA" id="ARBA00004123"/>
    </source>
</evidence>
<dbReference type="PROSITE" id="PS00046">
    <property type="entry name" value="HISTONE_H2A"/>
    <property type="match status" value="1"/>
</dbReference>
<keyword evidence="4 9" id="KW-0158">Chromosome</keyword>